<proteinExistence type="inferred from homology"/>
<evidence type="ECO:0000313" key="7">
    <source>
        <dbReference type="Proteomes" id="UP001162131"/>
    </source>
</evidence>
<accession>A0AAU9K2D0</accession>
<evidence type="ECO:0000256" key="1">
    <source>
        <dbReference type="ARBA" id="ARBA00008874"/>
    </source>
</evidence>
<evidence type="ECO:0000256" key="2">
    <source>
        <dbReference type="PROSITE-ProRule" id="PRU10141"/>
    </source>
</evidence>
<feature type="binding site" evidence="2">
    <location>
        <position position="81"/>
    </location>
    <ligand>
        <name>ATP</name>
        <dbReference type="ChEBI" id="CHEBI:30616"/>
    </ligand>
</feature>
<dbReference type="GO" id="GO:0043539">
    <property type="term" value="F:protein serine/threonine kinase activator activity"/>
    <property type="evidence" value="ECO:0007669"/>
    <property type="project" value="InterPro"/>
</dbReference>
<dbReference type="InterPro" id="IPR000719">
    <property type="entry name" value="Prot_kinase_dom"/>
</dbReference>
<protein>
    <recommendedName>
        <fullName evidence="5">Protein kinase domain-containing protein</fullName>
    </recommendedName>
</protein>
<keyword evidence="4" id="KW-0812">Transmembrane</keyword>
<keyword evidence="2" id="KW-0547">Nucleotide-binding</keyword>
<name>A0AAU9K2D0_9CILI</name>
<feature type="transmembrane region" description="Helical" evidence="4">
    <location>
        <begin position="14"/>
        <end position="35"/>
    </location>
</feature>
<evidence type="ECO:0000313" key="6">
    <source>
        <dbReference type="EMBL" id="CAG9332688.1"/>
    </source>
</evidence>
<dbReference type="PANTHER" id="PTHR48014">
    <property type="entry name" value="SERINE/THREONINE-PROTEIN KINASE FRAY2"/>
    <property type="match status" value="1"/>
</dbReference>
<dbReference type="GO" id="GO:0004672">
    <property type="term" value="F:protein kinase activity"/>
    <property type="evidence" value="ECO:0007669"/>
    <property type="project" value="InterPro"/>
</dbReference>
<organism evidence="6 7">
    <name type="scientific">Blepharisma stoltei</name>
    <dbReference type="NCBI Taxonomy" id="1481888"/>
    <lineage>
        <taxon>Eukaryota</taxon>
        <taxon>Sar</taxon>
        <taxon>Alveolata</taxon>
        <taxon>Ciliophora</taxon>
        <taxon>Postciliodesmatophora</taxon>
        <taxon>Heterotrichea</taxon>
        <taxon>Heterotrichida</taxon>
        <taxon>Blepharismidae</taxon>
        <taxon>Blepharisma</taxon>
    </lineage>
</organism>
<keyword evidence="2" id="KW-0067">ATP-binding</keyword>
<feature type="domain" description="Protein kinase" evidence="5">
    <location>
        <begin position="49"/>
        <end position="311"/>
    </location>
</feature>
<dbReference type="Gene3D" id="1.10.510.10">
    <property type="entry name" value="Transferase(Phosphotransferase) domain 1"/>
    <property type="match status" value="1"/>
</dbReference>
<dbReference type="PANTHER" id="PTHR48014:SF21">
    <property type="entry name" value="SERINE_THREONINE-PROTEIN KINASE FRAY2"/>
    <property type="match status" value="1"/>
</dbReference>
<dbReference type="InterPro" id="IPR017441">
    <property type="entry name" value="Protein_kinase_ATP_BS"/>
</dbReference>
<keyword evidence="4" id="KW-1133">Transmembrane helix</keyword>
<dbReference type="PROSITE" id="PS50011">
    <property type="entry name" value="PROTEIN_KINASE_DOM"/>
    <property type="match status" value="1"/>
</dbReference>
<dbReference type="InterPro" id="IPR047173">
    <property type="entry name" value="STRAD_A/B-like"/>
</dbReference>
<dbReference type="Proteomes" id="UP001162131">
    <property type="component" value="Unassembled WGS sequence"/>
</dbReference>
<keyword evidence="7" id="KW-1185">Reference proteome</keyword>
<dbReference type="AlphaFoldDB" id="A0AAU9K2D0"/>
<dbReference type="GO" id="GO:0005524">
    <property type="term" value="F:ATP binding"/>
    <property type="evidence" value="ECO:0007669"/>
    <property type="project" value="UniProtKB-UniRule"/>
</dbReference>
<dbReference type="InterPro" id="IPR011009">
    <property type="entry name" value="Kinase-like_dom_sf"/>
</dbReference>
<evidence type="ECO:0000259" key="5">
    <source>
        <dbReference type="PROSITE" id="PS50011"/>
    </source>
</evidence>
<evidence type="ECO:0000256" key="3">
    <source>
        <dbReference type="SAM" id="MobiDB-lite"/>
    </source>
</evidence>
<feature type="transmembrane region" description="Helical" evidence="4">
    <location>
        <begin position="55"/>
        <end position="74"/>
    </location>
</feature>
<dbReference type="SUPFAM" id="SSF56112">
    <property type="entry name" value="Protein kinase-like (PK-like)"/>
    <property type="match status" value="1"/>
</dbReference>
<dbReference type="PROSITE" id="PS00107">
    <property type="entry name" value="PROTEIN_KINASE_ATP"/>
    <property type="match status" value="1"/>
</dbReference>
<sequence length="397" mass="44816">MIITFKFNKKIKNVIHFAILLAFILKLDFHIIFPIMLPVLHWPSTSKGYQLEYPIGYGTFGVVYSAVILTGAHINERVAIKVVNLDQFPDDSLDEIKREIKIPRLCSHPNVISYHTSFISGKQLWMVMPLLDAGSVANLLHHKFPSGIKDEVALASALKEVLEALAYFHANNQIHRDVKGANILLSRDGKVMLADYGVVAKLRGGMLAKTFTGSPCWMAPEVIESEFRGGYDFKVDIWSFGITAIELAKGLPPYAKHPAMKVMLLVLNNDPPFLGRDEPFSNSFKEMVNSCLQKDPELRPTAEQLLRTKFFHKAKGKNYIRDHLLENFPSLQAQFSYQKLHPKIEESFSTFFQSSDAWDFNVSGEANNSSQNDDPFSAIDTDEYEGDPLDTIKKDDT</sequence>
<comment type="similarity">
    <text evidence="1">Belongs to the protein kinase superfamily. STE Ser/Thr protein kinase family. STE20 subfamily.</text>
</comment>
<feature type="compositionally biased region" description="Polar residues" evidence="3">
    <location>
        <begin position="364"/>
        <end position="374"/>
    </location>
</feature>
<feature type="region of interest" description="Disordered" evidence="3">
    <location>
        <begin position="363"/>
        <end position="397"/>
    </location>
</feature>
<gene>
    <name evidence="6" type="ORF">BSTOLATCC_MIC56980</name>
</gene>
<evidence type="ECO:0000256" key="4">
    <source>
        <dbReference type="SAM" id="Phobius"/>
    </source>
</evidence>
<dbReference type="Pfam" id="PF00069">
    <property type="entry name" value="Pkinase"/>
    <property type="match status" value="1"/>
</dbReference>
<dbReference type="SMART" id="SM00220">
    <property type="entry name" value="S_TKc"/>
    <property type="match status" value="1"/>
</dbReference>
<comment type="caution">
    <text evidence="6">The sequence shown here is derived from an EMBL/GenBank/DDBJ whole genome shotgun (WGS) entry which is preliminary data.</text>
</comment>
<reference evidence="6" key="1">
    <citation type="submission" date="2021-09" db="EMBL/GenBank/DDBJ databases">
        <authorList>
            <consortium name="AG Swart"/>
            <person name="Singh M."/>
            <person name="Singh A."/>
            <person name="Seah K."/>
            <person name="Emmerich C."/>
        </authorList>
    </citation>
    <scope>NUCLEOTIDE SEQUENCE</scope>
    <source>
        <strain evidence="6">ATCC30299</strain>
    </source>
</reference>
<dbReference type="EMBL" id="CAJZBQ010000055">
    <property type="protein sequence ID" value="CAG9332688.1"/>
    <property type="molecule type" value="Genomic_DNA"/>
</dbReference>
<keyword evidence="4" id="KW-0472">Membrane</keyword>